<gene>
    <name evidence="1" type="primary">Hypp595</name>
    <name evidence="1" type="ORF">BLAG_LOCUS1973</name>
</gene>
<keyword evidence="2" id="KW-1185">Reference proteome</keyword>
<dbReference type="Proteomes" id="UP000838412">
    <property type="component" value="Chromosome 1"/>
</dbReference>
<evidence type="ECO:0000313" key="1">
    <source>
        <dbReference type="EMBL" id="CAH1233116.1"/>
    </source>
</evidence>
<name>A0A8J9VVR1_BRALA</name>
<sequence length="194" mass="21868">MEKRLRKNALASTRYCMDSMKAESVNRQSSKNVPKSGNWIETLPGRFSTTVHSSNNGVAFSIVKRRAAAGTALSPMSPTVKVLESIERDGLYGREYRNEPECKHTALANRIRRFKTDDELKEMGTYKSGDVPSAEKKRRKVEVVMEDQHKPQLVIWQKGDIFTVLTRRVHIQARKQRAHTRGGEVDPAVAASEG</sequence>
<dbReference type="EMBL" id="OV696686">
    <property type="protein sequence ID" value="CAH1233116.1"/>
    <property type="molecule type" value="Genomic_DNA"/>
</dbReference>
<proteinExistence type="predicted"/>
<protein>
    <submittedName>
        <fullName evidence="1">Hypp595 protein</fullName>
    </submittedName>
</protein>
<reference evidence="1" key="1">
    <citation type="submission" date="2022-01" db="EMBL/GenBank/DDBJ databases">
        <authorList>
            <person name="Braso-Vives M."/>
        </authorList>
    </citation>
    <scope>NUCLEOTIDE SEQUENCE</scope>
</reference>
<organism evidence="1 2">
    <name type="scientific">Branchiostoma lanceolatum</name>
    <name type="common">Common lancelet</name>
    <name type="synonym">Amphioxus lanceolatum</name>
    <dbReference type="NCBI Taxonomy" id="7740"/>
    <lineage>
        <taxon>Eukaryota</taxon>
        <taxon>Metazoa</taxon>
        <taxon>Chordata</taxon>
        <taxon>Cephalochordata</taxon>
        <taxon>Leptocardii</taxon>
        <taxon>Amphioxiformes</taxon>
        <taxon>Branchiostomatidae</taxon>
        <taxon>Branchiostoma</taxon>
    </lineage>
</organism>
<accession>A0A8J9VVR1</accession>
<dbReference type="AlphaFoldDB" id="A0A8J9VVR1"/>
<evidence type="ECO:0000313" key="2">
    <source>
        <dbReference type="Proteomes" id="UP000838412"/>
    </source>
</evidence>